<evidence type="ECO:0000313" key="2">
    <source>
        <dbReference type="Proteomes" id="UP000474175"/>
    </source>
</evidence>
<dbReference type="RefSeq" id="WP_163945970.1">
    <property type="nucleotide sequence ID" value="NZ_JAAFZH010000003.1"/>
</dbReference>
<gene>
    <name evidence="1" type="ORF">GK108_08685</name>
</gene>
<accession>A0A6L9L331</accession>
<comment type="caution">
    <text evidence="1">The sequence shown here is derived from an EMBL/GenBank/DDBJ whole genome shotgun (WGS) entry which is preliminary data.</text>
</comment>
<evidence type="ECO:0000313" key="1">
    <source>
        <dbReference type="EMBL" id="NDU94946.1"/>
    </source>
</evidence>
<reference evidence="1 2" key="1">
    <citation type="submission" date="2020-02" db="EMBL/GenBank/DDBJ databases">
        <title>Draft genome sequence of two Spirosoma agri KCTC 52727 and Spirosoma terrae KCTC 52035.</title>
        <authorList>
            <person name="Rojas J."/>
            <person name="Ambika Manirajan B."/>
            <person name="Suarez C."/>
            <person name="Ratering S."/>
            <person name="Schnell S."/>
        </authorList>
    </citation>
    <scope>NUCLEOTIDE SEQUENCE [LARGE SCALE GENOMIC DNA]</scope>
    <source>
        <strain evidence="1 2">KCTC 52035</strain>
    </source>
</reference>
<sequence>MLSFTKQIAGVCIIGSVLFAACRSSDSGKMPSDQVSLGLHQSARVGADVAVRADSIQDSRCPLDANCIWAGQAKVKLHLSKDTDSTSVGLILEPGASKDPAKRKDSTNVTLAGSAYKVILREVTPYPSRATEGQPQTAVVQVTKL</sequence>
<proteinExistence type="predicted"/>
<name>A0A6L9L331_9BACT</name>
<keyword evidence="2" id="KW-1185">Reference proteome</keyword>
<dbReference type="EMBL" id="JAAFZH010000003">
    <property type="protein sequence ID" value="NDU94946.1"/>
    <property type="molecule type" value="Genomic_DNA"/>
</dbReference>
<dbReference type="AlphaFoldDB" id="A0A6L9L331"/>
<dbReference type="Proteomes" id="UP000474175">
    <property type="component" value="Unassembled WGS sequence"/>
</dbReference>
<evidence type="ECO:0008006" key="3">
    <source>
        <dbReference type="Google" id="ProtNLM"/>
    </source>
</evidence>
<organism evidence="1 2">
    <name type="scientific">Spirosoma terrae</name>
    <dbReference type="NCBI Taxonomy" id="1968276"/>
    <lineage>
        <taxon>Bacteria</taxon>
        <taxon>Pseudomonadati</taxon>
        <taxon>Bacteroidota</taxon>
        <taxon>Cytophagia</taxon>
        <taxon>Cytophagales</taxon>
        <taxon>Cytophagaceae</taxon>
        <taxon>Spirosoma</taxon>
    </lineage>
</organism>
<dbReference type="PROSITE" id="PS51257">
    <property type="entry name" value="PROKAR_LIPOPROTEIN"/>
    <property type="match status" value="1"/>
</dbReference>
<protein>
    <recommendedName>
        <fullName evidence="3">Lipoprotein</fullName>
    </recommendedName>
</protein>